<accession>A0A6A4KNM8</accession>
<organism evidence="1">
    <name type="scientific">Rhododendron williamsianum</name>
    <dbReference type="NCBI Taxonomy" id="262921"/>
    <lineage>
        <taxon>Eukaryota</taxon>
        <taxon>Viridiplantae</taxon>
        <taxon>Streptophyta</taxon>
        <taxon>Embryophyta</taxon>
        <taxon>Tracheophyta</taxon>
        <taxon>Spermatophyta</taxon>
        <taxon>Magnoliopsida</taxon>
        <taxon>eudicotyledons</taxon>
        <taxon>Gunneridae</taxon>
        <taxon>Pentapetalae</taxon>
        <taxon>asterids</taxon>
        <taxon>Ericales</taxon>
        <taxon>Ericaceae</taxon>
        <taxon>Ericoideae</taxon>
        <taxon>Rhodoreae</taxon>
        <taxon>Rhododendron</taxon>
    </lineage>
</organism>
<evidence type="ECO:0000313" key="1">
    <source>
        <dbReference type="EMBL" id="KAE9444787.1"/>
    </source>
</evidence>
<feature type="non-terminal residue" evidence="1">
    <location>
        <position position="1"/>
    </location>
</feature>
<reference evidence="1" key="1">
    <citation type="journal article" date="2019" name="Genome Biol. Evol.">
        <title>The Rhododendron genome and chromosomal organization provide insight into shared whole-genome duplications across the heath family (Ericaceae).</title>
        <authorList>
            <person name="Soza V.L."/>
            <person name="Lindsley D."/>
            <person name="Waalkes A."/>
            <person name="Ramage E."/>
            <person name="Patwardhan R.P."/>
            <person name="Burton J.N."/>
            <person name="Adey A."/>
            <person name="Kumar A."/>
            <person name="Qiu R."/>
            <person name="Shendure J."/>
            <person name="Hall B."/>
        </authorList>
    </citation>
    <scope>NUCLEOTIDE SEQUENCE</scope>
    <source>
        <strain evidence="1">RSF 1966-606</strain>
    </source>
</reference>
<dbReference type="OrthoDB" id="2530521at2759"/>
<proteinExistence type="predicted"/>
<comment type="caution">
    <text evidence="1">The sequence shown here is derived from an EMBL/GenBank/DDBJ whole genome shotgun (WGS) entry which is preliminary data.</text>
</comment>
<dbReference type="EMBL" id="QEFC01005617">
    <property type="protein sequence ID" value="KAE9444787.1"/>
    <property type="molecule type" value="Genomic_DNA"/>
</dbReference>
<name>A0A6A4KNM8_9ERIC</name>
<gene>
    <name evidence="1" type="ORF">C3L33_23315</name>
</gene>
<sequence>MISATSRDAIIIQLQALRNEVVSGTAKFNVVASCALTVPLVVVGRGVVAGNHGYRFMHSAVCFRGKIVHEIASFKISGH</sequence>
<protein>
    <submittedName>
        <fullName evidence="1">Uncharacterized protein</fullName>
    </submittedName>
</protein>
<dbReference type="AlphaFoldDB" id="A0A6A4KNM8"/>